<reference evidence="1" key="2">
    <citation type="submission" date="2015-06" db="UniProtKB">
        <authorList>
            <consortium name="EnsemblPlants"/>
        </authorList>
    </citation>
    <scope>IDENTIFICATION</scope>
    <source>
        <strain evidence="1">DM1-3 516 R44</strain>
    </source>
</reference>
<dbReference type="STRING" id="4113.M1DN69"/>
<evidence type="ECO:0000313" key="1">
    <source>
        <dbReference type="EnsemblPlants" id="PGSC0003DMT400091690"/>
    </source>
</evidence>
<name>M1DN69_SOLTU</name>
<keyword evidence="2" id="KW-1185">Reference proteome</keyword>
<sequence>MLSFVICLFDNLELSNPDLYIDEIDWNPKIDSNLLEELEFALLMKKKGTDLVQVRTLIEEIVPSGWDVDDDVYKNGLTGLIVGDHSKSGEGVWRPVIIPSWEKEFCLKNSSFKSWKNFFRYKENTRFYYEILNWDDLAGEKAFYDAKNKFYAEFRNLPFDNLELSNPDLYINEIDWNPKIDSNLLEELEFALLMKKKGTDLVQVRTLIEEIVPSCWDVDDDVYKMV</sequence>
<dbReference type="AlphaFoldDB" id="M1DN69"/>
<dbReference type="PANTHER" id="PTHR34567:SF3">
    <property type="entry name" value="FK506-BINDING-LIKE PROTEIN"/>
    <property type="match status" value="1"/>
</dbReference>
<dbReference type="eggNOG" id="ENOG502SSIV">
    <property type="taxonomic scope" value="Eukaryota"/>
</dbReference>
<dbReference type="Proteomes" id="UP000011115">
    <property type="component" value="Unassembled WGS sequence"/>
</dbReference>
<proteinExistence type="predicted"/>
<protein>
    <submittedName>
        <fullName evidence="1">Pentatricopeptide repeat-containing protein</fullName>
    </submittedName>
</protein>
<dbReference type="HOGENOM" id="CLU_1226623_0_0_1"/>
<organism evidence="1 2">
    <name type="scientific">Solanum tuberosum</name>
    <name type="common">Potato</name>
    <dbReference type="NCBI Taxonomy" id="4113"/>
    <lineage>
        <taxon>Eukaryota</taxon>
        <taxon>Viridiplantae</taxon>
        <taxon>Streptophyta</taxon>
        <taxon>Embryophyta</taxon>
        <taxon>Tracheophyta</taxon>
        <taxon>Spermatophyta</taxon>
        <taxon>Magnoliopsida</taxon>
        <taxon>eudicotyledons</taxon>
        <taxon>Gunneridae</taxon>
        <taxon>Pentapetalae</taxon>
        <taxon>asterids</taxon>
        <taxon>lamiids</taxon>
        <taxon>Solanales</taxon>
        <taxon>Solanaceae</taxon>
        <taxon>Solanoideae</taxon>
        <taxon>Solaneae</taxon>
        <taxon>Solanum</taxon>
    </lineage>
</organism>
<dbReference type="EnsemblPlants" id="PGSC0003DMT400091690">
    <property type="protein sequence ID" value="PGSC0003DMT400091690"/>
    <property type="gene ID" value="PGSC0003DMG400041261"/>
</dbReference>
<accession>M1DN69</accession>
<reference evidence="2" key="1">
    <citation type="journal article" date="2011" name="Nature">
        <title>Genome sequence and analysis of the tuber crop potato.</title>
        <authorList>
            <consortium name="The Potato Genome Sequencing Consortium"/>
        </authorList>
    </citation>
    <scope>NUCLEOTIDE SEQUENCE [LARGE SCALE GENOMIC DNA]</scope>
    <source>
        <strain evidence="2">cv. DM1-3 516 R44</strain>
    </source>
</reference>
<dbReference type="PANTHER" id="PTHR34567">
    <property type="entry name" value="FK506-BINDING-LIKE PROTEIN"/>
    <property type="match status" value="1"/>
</dbReference>
<evidence type="ECO:0000313" key="2">
    <source>
        <dbReference type="Proteomes" id="UP000011115"/>
    </source>
</evidence>
<dbReference type="PaxDb" id="4113-PGSC0003DMT400091690"/>
<dbReference type="InParanoid" id="M1DN69"/>
<dbReference type="Gramene" id="PGSC0003DMT400091690">
    <property type="protein sequence ID" value="PGSC0003DMT400091690"/>
    <property type="gene ID" value="PGSC0003DMG400041261"/>
</dbReference>